<dbReference type="PRINTS" id="PR00162">
    <property type="entry name" value="RIESKE"/>
</dbReference>
<evidence type="ECO:0000256" key="2">
    <source>
        <dbReference type="ARBA" id="ARBA00022723"/>
    </source>
</evidence>
<dbReference type="EMBL" id="LR593886">
    <property type="protein sequence ID" value="VTS00298.1"/>
    <property type="molecule type" value="Genomic_DNA"/>
</dbReference>
<accession>A0A6P2DGZ5</accession>
<evidence type="ECO:0000313" key="8">
    <source>
        <dbReference type="Proteomes" id="UP000464178"/>
    </source>
</evidence>
<evidence type="ECO:0000313" key="7">
    <source>
        <dbReference type="EMBL" id="VTS00298.1"/>
    </source>
</evidence>
<dbReference type="GO" id="GO:0046872">
    <property type="term" value="F:metal ion binding"/>
    <property type="evidence" value="ECO:0007669"/>
    <property type="project" value="UniProtKB-KW"/>
</dbReference>
<dbReference type="InterPro" id="IPR005805">
    <property type="entry name" value="Rieske_Fe-S_prot_C"/>
</dbReference>
<dbReference type="SUPFAM" id="SSF51971">
    <property type="entry name" value="Nucleotide-binding domain"/>
    <property type="match status" value="1"/>
</dbReference>
<dbReference type="CDD" id="cd03477">
    <property type="entry name" value="Rieske_YhfW_C"/>
    <property type="match status" value="1"/>
</dbReference>
<dbReference type="AlphaFoldDB" id="A0A6P2DGZ5"/>
<dbReference type="Pfam" id="PF01266">
    <property type="entry name" value="DAO"/>
    <property type="match status" value="1"/>
</dbReference>
<gene>
    <name evidence="7" type="ORF">SOIL9_82310</name>
</gene>
<dbReference type="RefSeq" id="WP_162672131.1">
    <property type="nucleotide sequence ID" value="NZ_LR593886.1"/>
</dbReference>
<keyword evidence="2" id="KW-0479">Metal-binding</keyword>
<dbReference type="Gene3D" id="3.50.50.60">
    <property type="entry name" value="FAD/NAD(P)-binding domain"/>
    <property type="match status" value="1"/>
</dbReference>
<keyword evidence="8" id="KW-1185">Reference proteome</keyword>
<dbReference type="InterPro" id="IPR017941">
    <property type="entry name" value="Rieske_2Fe-2S"/>
</dbReference>
<organism evidence="7 8">
    <name type="scientific">Gemmata massiliana</name>
    <dbReference type="NCBI Taxonomy" id="1210884"/>
    <lineage>
        <taxon>Bacteria</taxon>
        <taxon>Pseudomonadati</taxon>
        <taxon>Planctomycetota</taxon>
        <taxon>Planctomycetia</taxon>
        <taxon>Gemmatales</taxon>
        <taxon>Gemmataceae</taxon>
        <taxon>Gemmata</taxon>
    </lineage>
</organism>
<feature type="domain" description="Rieske" evidence="6">
    <location>
        <begin position="418"/>
        <end position="504"/>
    </location>
</feature>
<dbReference type="PANTHER" id="PTHR13847">
    <property type="entry name" value="SARCOSINE DEHYDROGENASE-RELATED"/>
    <property type="match status" value="1"/>
</dbReference>
<dbReference type="PROSITE" id="PS51296">
    <property type="entry name" value="RIESKE"/>
    <property type="match status" value="1"/>
</dbReference>
<dbReference type="InterPro" id="IPR036188">
    <property type="entry name" value="FAD/NAD-bd_sf"/>
</dbReference>
<keyword evidence="1" id="KW-0001">2Fe-2S</keyword>
<protein>
    <recommendedName>
        <fullName evidence="6">Rieske domain-containing protein</fullName>
    </recommendedName>
</protein>
<dbReference type="InterPro" id="IPR006076">
    <property type="entry name" value="FAD-dep_OxRdtase"/>
</dbReference>
<keyword evidence="3" id="KW-0408">Iron</keyword>
<sequence>MPTTTSSVWSLDNPIRTGAPLAGNTRYDVGVIGGGIAGLTTAYLLACEGKSVVVLDAKPAVAGGETEFTTAHLAWVIDDRFARVALIRGDETARLAAKSHLTAIDLIEEIIKRENIACDFRRTDGYLFPGTDGNDIIRDEVVTLTRLGLIFERVDHVPFPAVATGPALRFPDNGQFHPLKYLSDIAGLIRKKGGVIHTDTQVVKVENGSPCVAHTKLGHTVTAGAIVIATNTPFDAGPSLHFKLAAYVTYAIALEVPAGHVSPALFWDTEDPYHYVRTAHGTDAEFLIVGGEDHKTGQAQDQQERWERLEAWARKRFPESGPARHHWSGQVFETPDGLGLIGRAPGFRDNLYVITGDSGMGMTHGTLGARLVSDLILGRTNEFAGVYSPSRWMPGALKTLLEENANLAAQYGDWLTGGEVKSASEIPNGHGAIIRHGLSKSAVYKDDKGQVHEMSAVCPHLGGIVQWNPGEKSWDCPCHGSRFSCKGDVQHGPAVEGLKAIEKT</sequence>
<dbReference type="KEGG" id="gms:SOIL9_82310"/>
<dbReference type="GO" id="GO:0005737">
    <property type="term" value="C:cytoplasm"/>
    <property type="evidence" value="ECO:0007669"/>
    <property type="project" value="TreeGrafter"/>
</dbReference>
<dbReference type="Gene3D" id="3.30.9.10">
    <property type="entry name" value="D-Amino Acid Oxidase, subunit A, domain 2"/>
    <property type="match status" value="1"/>
</dbReference>
<proteinExistence type="predicted"/>
<evidence type="ECO:0000256" key="4">
    <source>
        <dbReference type="ARBA" id="ARBA00023014"/>
    </source>
</evidence>
<name>A0A6P2DGZ5_9BACT</name>
<evidence type="ECO:0000256" key="5">
    <source>
        <dbReference type="ARBA" id="ARBA00023157"/>
    </source>
</evidence>
<dbReference type="InterPro" id="IPR036922">
    <property type="entry name" value="Rieske_2Fe-2S_sf"/>
</dbReference>
<dbReference type="InterPro" id="IPR038010">
    <property type="entry name" value="YhfW_C"/>
</dbReference>
<dbReference type="SUPFAM" id="SSF50022">
    <property type="entry name" value="ISP domain"/>
    <property type="match status" value="1"/>
</dbReference>
<keyword evidence="4" id="KW-0411">Iron-sulfur</keyword>
<dbReference type="PANTHER" id="PTHR13847:SF281">
    <property type="entry name" value="FAD DEPENDENT OXIDOREDUCTASE DOMAIN-CONTAINING PROTEIN"/>
    <property type="match status" value="1"/>
</dbReference>
<evidence type="ECO:0000256" key="3">
    <source>
        <dbReference type="ARBA" id="ARBA00023004"/>
    </source>
</evidence>
<dbReference type="GO" id="GO:0016020">
    <property type="term" value="C:membrane"/>
    <property type="evidence" value="ECO:0007669"/>
    <property type="project" value="InterPro"/>
</dbReference>
<evidence type="ECO:0000256" key="1">
    <source>
        <dbReference type="ARBA" id="ARBA00022714"/>
    </source>
</evidence>
<reference evidence="7 8" key="1">
    <citation type="submission" date="2019-05" db="EMBL/GenBank/DDBJ databases">
        <authorList>
            <consortium name="Science for Life Laboratories"/>
        </authorList>
    </citation>
    <scope>NUCLEOTIDE SEQUENCE [LARGE SCALE GENOMIC DNA]</scope>
    <source>
        <strain evidence="7">Soil9</strain>
    </source>
</reference>
<evidence type="ECO:0000259" key="6">
    <source>
        <dbReference type="PROSITE" id="PS51296"/>
    </source>
</evidence>
<dbReference type="GO" id="GO:0051537">
    <property type="term" value="F:2 iron, 2 sulfur cluster binding"/>
    <property type="evidence" value="ECO:0007669"/>
    <property type="project" value="UniProtKB-KW"/>
</dbReference>
<keyword evidence="5" id="KW-1015">Disulfide bond</keyword>
<dbReference type="Proteomes" id="UP000464178">
    <property type="component" value="Chromosome"/>
</dbReference>
<dbReference type="Gene3D" id="2.102.10.10">
    <property type="entry name" value="Rieske [2Fe-2S] iron-sulphur domain"/>
    <property type="match status" value="1"/>
</dbReference>
<dbReference type="Pfam" id="PF00355">
    <property type="entry name" value="Rieske"/>
    <property type="match status" value="1"/>
</dbReference>